<organism evidence="3 4">
    <name type="scientific">Candidatus Caccoplasma intestinavium</name>
    <dbReference type="NCBI Taxonomy" id="2840716"/>
    <lineage>
        <taxon>Bacteria</taxon>
        <taxon>Pseudomonadati</taxon>
        <taxon>Bacteroidota</taxon>
        <taxon>Bacteroidia</taxon>
        <taxon>Bacteroidales</taxon>
        <taxon>Bacteroidaceae</taxon>
        <taxon>Bacteroidaceae incertae sedis</taxon>
        <taxon>Candidatus Caccoplasma</taxon>
    </lineage>
</organism>
<evidence type="ECO:0000259" key="2">
    <source>
        <dbReference type="PROSITE" id="PS50968"/>
    </source>
</evidence>
<dbReference type="InterPro" id="IPR001882">
    <property type="entry name" value="Biotin_BS"/>
</dbReference>
<evidence type="ECO:0000256" key="1">
    <source>
        <dbReference type="ARBA" id="ARBA00023267"/>
    </source>
</evidence>
<comment type="caution">
    <text evidence="3">The sequence shown here is derived from an EMBL/GenBank/DDBJ whole genome shotgun (WGS) entry which is preliminary data.</text>
</comment>
<dbReference type="Gene3D" id="2.40.50.100">
    <property type="match status" value="1"/>
</dbReference>
<dbReference type="FunFam" id="2.40.50.100:FF:000003">
    <property type="entry name" value="Acetyl-CoA carboxylase biotin carboxyl carrier protein"/>
    <property type="match status" value="1"/>
</dbReference>
<reference evidence="3" key="2">
    <citation type="journal article" date="2021" name="PeerJ">
        <title>Extensive microbial diversity within the chicken gut microbiome revealed by metagenomics and culture.</title>
        <authorList>
            <person name="Gilroy R."/>
            <person name="Ravi A."/>
            <person name="Getino M."/>
            <person name="Pursley I."/>
            <person name="Horton D.L."/>
            <person name="Alikhan N.F."/>
            <person name="Baker D."/>
            <person name="Gharbi K."/>
            <person name="Hall N."/>
            <person name="Watson M."/>
            <person name="Adriaenssens E.M."/>
            <person name="Foster-Nyarko E."/>
            <person name="Jarju S."/>
            <person name="Secka A."/>
            <person name="Antonio M."/>
            <person name="Oren A."/>
            <person name="Chaudhuri R.R."/>
            <person name="La Ragione R."/>
            <person name="Hildebrand F."/>
            <person name="Pallen M.J."/>
        </authorList>
    </citation>
    <scope>NUCLEOTIDE SEQUENCE</scope>
    <source>
        <strain evidence="3">21143</strain>
    </source>
</reference>
<dbReference type="PANTHER" id="PTHR45266">
    <property type="entry name" value="OXALOACETATE DECARBOXYLASE ALPHA CHAIN"/>
    <property type="match status" value="1"/>
</dbReference>
<evidence type="ECO:0000313" key="3">
    <source>
        <dbReference type="EMBL" id="HIT38863.1"/>
    </source>
</evidence>
<dbReference type="InterPro" id="IPR050709">
    <property type="entry name" value="Biotin_Carboxyl_Carrier/Decarb"/>
</dbReference>
<evidence type="ECO:0000313" key="4">
    <source>
        <dbReference type="Proteomes" id="UP000886722"/>
    </source>
</evidence>
<sequence length="143" mass="15053">MKEFKYKINGNLYTVNINQIEDNIATVEVNGTPYKVELDKPAKKQIKPLTRPQAAPVTPAGEPVVSRPAAASVAGAVRSPLPGVILEINVSVGDTVKAGQKVAILEAMKMENVIAATHDGKITAIKVNKGDSILEGADIVVIG</sequence>
<gene>
    <name evidence="3" type="ORF">IAD06_02315</name>
</gene>
<dbReference type="AlphaFoldDB" id="A0A9D1KBZ5"/>
<dbReference type="PANTHER" id="PTHR45266:SF3">
    <property type="entry name" value="OXALOACETATE DECARBOXYLASE ALPHA CHAIN"/>
    <property type="match status" value="1"/>
</dbReference>
<dbReference type="InterPro" id="IPR011053">
    <property type="entry name" value="Single_hybrid_motif"/>
</dbReference>
<dbReference type="PROSITE" id="PS00188">
    <property type="entry name" value="BIOTIN"/>
    <property type="match status" value="1"/>
</dbReference>
<protein>
    <submittedName>
        <fullName evidence="3">Biotin/lipoyl-binding protein</fullName>
    </submittedName>
</protein>
<dbReference type="SUPFAM" id="SSF51230">
    <property type="entry name" value="Single hybrid motif"/>
    <property type="match status" value="1"/>
</dbReference>
<name>A0A9D1KBZ5_9BACT</name>
<feature type="domain" description="Lipoyl-binding" evidence="2">
    <location>
        <begin position="68"/>
        <end position="143"/>
    </location>
</feature>
<reference evidence="3" key="1">
    <citation type="submission" date="2020-10" db="EMBL/GenBank/DDBJ databases">
        <authorList>
            <person name="Gilroy R."/>
        </authorList>
    </citation>
    <scope>NUCLEOTIDE SEQUENCE</scope>
    <source>
        <strain evidence="3">21143</strain>
    </source>
</reference>
<keyword evidence="1" id="KW-0092">Biotin</keyword>
<dbReference type="CDD" id="cd06850">
    <property type="entry name" value="biotinyl_domain"/>
    <property type="match status" value="1"/>
</dbReference>
<accession>A0A9D1KBZ5</accession>
<dbReference type="EMBL" id="DVKT01000016">
    <property type="protein sequence ID" value="HIT38863.1"/>
    <property type="molecule type" value="Genomic_DNA"/>
</dbReference>
<dbReference type="Pfam" id="PF00364">
    <property type="entry name" value="Biotin_lipoyl"/>
    <property type="match status" value="1"/>
</dbReference>
<proteinExistence type="predicted"/>
<dbReference type="Proteomes" id="UP000886722">
    <property type="component" value="Unassembled WGS sequence"/>
</dbReference>
<dbReference type="PROSITE" id="PS50968">
    <property type="entry name" value="BIOTINYL_LIPOYL"/>
    <property type="match status" value="1"/>
</dbReference>
<dbReference type="InterPro" id="IPR000089">
    <property type="entry name" value="Biotin_lipoyl"/>
</dbReference>